<evidence type="ECO:0000259" key="5">
    <source>
        <dbReference type="Pfam" id="PF01555"/>
    </source>
</evidence>
<dbReference type="PROSITE" id="PS00092">
    <property type="entry name" value="N6_MTASE"/>
    <property type="match status" value="1"/>
</dbReference>
<dbReference type="Pfam" id="PF01555">
    <property type="entry name" value="N6_N4_Mtase"/>
    <property type="match status" value="1"/>
</dbReference>
<evidence type="ECO:0000256" key="1">
    <source>
        <dbReference type="ARBA" id="ARBA00006594"/>
    </source>
</evidence>
<dbReference type="PANTHER" id="PTHR13370">
    <property type="entry name" value="RNA METHYLASE-RELATED"/>
    <property type="match status" value="1"/>
</dbReference>
<dbReference type="InterPro" id="IPR002052">
    <property type="entry name" value="DNA_methylase_N6_adenine_CS"/>
</dbReference>
<dbReference type="SUPFAM" id="SSF53335">
    <property type="entry name" value="S-adenosyl-L-methionine-dependent methyltransferases"/>
    <property type="match status" value="1"/>
</dbReference>
<dbReference type="EMBL" id="RJTU01000015">
    <property type="protein sequence ID" value="ROI14650.1"/>
    <property type="molecule type" value="Genomic_DNA"/>
</dbReference>
<dbReference type="InterPro" id="IPR001091">
    <property type="entry name" value="RM_Methyltransferase"/>
</dbReference>
<comment type="similarity">
    <text evidence="1 4">Belongs to the N(4)/N(6)-methyltransferase family.</text>
</comment>
<evidence type="ECO:0000313" key="6">
    <source>
        <dbReference type="EMBL" id="ROI14650.1"/>
    </source>
</evidence>
<dbReference type="GO" id="GO:0003677">
    <property type="term" value="F:DNA binding"/>
    <property type="evidence" value="ECO:0007669"/>
    <property type="project" value="InterPro"/>
</dbReference>
<dbReference type="PRINTS" id="PR00508">
    <property type="entry name" value="S21N4MTFRASE"/>
</dbReference>
<organism evidence="6 7">
    <name type="scientific">Epilithonimonas hominis</name>
    <dbReference type="NCBI Taxonomy" id="420404"/>
    <lineage>
        <taxon>Bacteria</taxon>
        <taxon>Pseudomonadati</taxon>
        <taxon>Bacteroidota</taxon>
        <taxon>Flavobacteriia</taxon>
        <taxon>Flavobacteriales</taxon>
        <taxon>Weeksellaceae</taxon>
        <taxon>Chryseobacterium group</taxon>
        <taxon>Epilithonimonas</taxon>
    </lineage>
</organism>
<proteinExistence type="inferred from homology"/>
<dbReference type="GO" id="GO:0008170">
    <property type="term" value="F:N-methyltransferase activity"/>
    <property type="evidence" value="ECO:0007669"/>
    <property type="project" value="InterPro"/>
</dbReference>
<evidence type="ECO:0000256" key="3">
    <source>
        <dbReference type="ARBA" id="ARBA00022679"/>
    </source>
</evidence>
<dbReference type="EC" id="2.1.1.-" evidence="4"/>
<dbReference type="PANTHER" id="PTHR13370:SF3">
    <property type="entry name" value="TRNA (GUANINE(10)-N2)-METHYLTRANSFERASE HOMOLOG"/>
    <property type="match status" value="1"/>
</dbReference>
<reference evidence="7" key="1">
    <citation type="submission" date="2018-11" db="EMBL/GenBank/DDBJ databases">
        <title>Proposal to divide the Flavobacteriaceae and reorganize its genera based on Amino Acid Identity values calculated from whole genome sequences.</title>
        <authorList>
            <person name="Nicholson A.C."/>
            <person name="Gulvik C.A."/>
            <person name="Whitney A.M."/>
            <person name="Humrighouse B.W."/>
            <person name="Bell M."/>
            <person name="Holmes B."/>
            <person name="Steigerwalt A."/>
            <person name="Villarma A."/>
            <person name="Sheth M."/>
            <person name="Batra D."/>
            <person name="Pryor J."/>
            <person name="Bernardet J.-F."/>
            <person name="Hugo C."/>
            <person name="Kampfer P."/>
            <person name="Newman J."/>
            <person name="Mcquiston J."/>
        </authorList>
    </citation>
    <scope>NUCLEOTIDE SEQUENCE [LARGE SCALE GENOMIC DNA]</scope>
    <source>
        <strain evidence="7">DSM 22165</strain>
    </source>
</reference>
<evidence type="ECO:0000256" key="4">
    <source>
        <dbReference type="RuleBase" id="RU362026"/>
    </source>
</evidence>
<feature type="domain" description="DNA methylase N-4/N-6" evidence="5">
    <location>
        <begin position="9"/>
        <end position="219"/>
    </location>
</feature>
<dbReference type="AlphaFoldDB" id="A0A3N0XBC9"/>
<gene>
    <name evidence="6" type="ORF">EGH73_02440</name>
</gene>
<dbReference type="GO" id="GO:0032259">
    <property type="term" value="P:methylation"/>
    <property type="evidence" value="ECO:0007669"/>
    <property type="project" value="UniProtKB-KW"/>
</dbReference>
<accession>A0A3N0XBC9</accession>
<keyword evidence="2 6" id="KW-0489">Methyltransferase</keyword>
<sequence>MSHIESESVDLILTDPPFNLGSFMHKRGTNLVKMRENQFAYAGWDDLEYEEWLMKMSAFFKQSNRILRKKGSLLLFMSLMKIESIINLAEQNNFYYKTVGVWHKTNPMPRNMNLHFVNSTEAWVYFINEGTTGTFNNENKVLHDFIESSLTTQSEKKFGKHPTQKPIEILNHFTKVLSNEGDVICDPFMGSGSTGVSCELNNRQFVGIELDKEYYEISKNRIQDIAIK</sequence>
<evidence type="ECO:0000256" key="2">
    <source>
        <dbReference type="ARBA" id="ARBA00022603"/>
    </source>
</evidence>
<comment type="caution">
    <text evidence="6">The sequence shown here is derived from an EMBL/GenBank/DDBJ whole genome shotgun (WGS) entry which is preliminary data.</text>
</comment>
<dbReference type="Gene3D" id="3.40.50.150">
    <property type="entry name" value="Vaccinia Virus protein VP39"/>
    <property type="match status" value="1"/>
</dbReference>
<dbReference type="GO" id="GO:0005737">
    <property type="term" value="C:cytoplasm"/>
    <property type="evidence" value="ECO:0007669"/>
    <property type="project" value="TreeGrafter"/>
</dbReference>
<dbReference type="InterPro" id="IPR029063">
    <property type="entry name" value="SAM-dependent_MTases_sf"/>
</dbReference>
<dbReference type="Proteomes" id="UP000267623">
    <property type="component" value="Unassembled WGS sequence"/>
</dbReference>
<keyword evidence="3 6" id="KW-0808">Transferase</keyword>
<protein>
    <recommendedName>
        <fullName evidence="4">Methyltransferase</fullName>
        <ecNumber evidence="4">2.1.1.-</ecNumber>
    </recommendedName>
</protein>
<name>A0A3N0XBC9_9FLAO</name>
<dbReference type="InterPro" id="IPR002941">
    <property type="entry name" value="DNA_methylase_N4/N6"/>
</dbReference>
<evidence type="ECO:0000313" key="7">
    <source>
        <dbReference type="Proteomes" id="UP000267623"/>
    </source>
</evidence>